<dbReference type="RefSeq" id="WP_344683632.1">
    <property type="nucleotide sequence ID" value="NZ_BAAAUX010000020.1"/>
</dbReference>
<comment type="catalytic activity">
    <reaction evidence="2">
        <text>N(6)-(dimethylallyl)adenosine 5'-phosphate + H2O = N(6)-dimethylallyladenine + D-ribose 5-phosphate</text>
        <dbReference type="Rhea" id="RHEA:48560"/>
        <dbReference type="ChEBI" id="CHEBI:15377"/>
        <dbReference type="ChEBI" id="CHEBI:17660"/>
        <dbReference type="ChEBI" id="CHEBI:57526"/>
        <dbReference type="ChEBI" id="CHEBI:78346"/>
        <dbReference type="EC" id="3.2.2.n1"/>
    </reaction>
</comment>
<organism evidence="3 4">
    <name type="scientific">Saccharopolyspora taberi</name>
    <dbReference type="NCBI Taxonomy" id="60895"/>
    <lineage>
        <taxon>Bacteria</taxon>
        <taxon>Bacillati</taxon>
        <taxon>Actinomycetota</taxon>
        <taxon>Actinomycetes</taxon>
        <taxon>Pseudonocardiales</taxon>
        <taxon>Pseudonocardiaceae</taxon>
        <taxon>Saccharopolyspora</taxon>
    </lineage>
</organism>
<gene>
    <name evidence="3" type="ORF">GCM10010470_49850</name>
</gene>
<keyword evidence="4" id="KW-1185">Reference proteome</keyword>
<dbReference type="Pfam" id="PF03641">
    <property type="entry name" value="Lysine_decarbox"/>
    <property type="match status" value="1"/>
</dbReference>
<dbReference type="PANTHER" id="PTHR31223:SF70">
    <property type="entry name" value="LOG FAMILY PROTEIN YJL055W"/>
    <property type="match status" value="1"/>
</dbReference>
<evidence type="ECO:0000313" key="3">
    <source>
        <dbReference type="EMBL" id="GAA2808635.1"/>
    </source>
</evidence>
<dbReference type="SUPFAM" id="SSF102405">
    <property type="entry name" value="MCP/YpsA-like"/>
    <property type="match status" value="1"/>
</dbReference>
<dbReference type="Proteomes" id="UP001500979">
    <property type="component" value="Unassembled WGS sequence"/>
</dbReference>
<accession>A0ABN3VK27</accession>
<comment type="catalytic activity">
    <reaction evidence="2">
        <text>9-ribosyl-trans-zeatin 5'-phosphate + H2O = trans-zeatin + D-ribose 5-phosphate</text>
        <dbReference type="Rhea" id="RHEA:48564"/>
        <dbReference type="ChEBI" id="CHEBI:15377"/>
        <dbReference type="ChEBI" id="CHEBI:16522"/>
        <dbReference type="ChEBI" id="CHEBI:78346"/>
        <dbReference type="ChEBI" id="CHEBI:87947"/>
        <dbReference type="EC" id="3.2.2.n1"/>
    </reaction>
</comment>
<evidence type="ECO:0000256" key="2">
    <source>
        <dbReference type="RuleBase" id="RU363015"/>
    </source>
</evidence>
<evidence type="ECO:0000256" key="1">
    <source>
        <dbReference type="ARBA" id="ARBA00006763"/>
    </source>
</evidence>
<dbReference type="NCBIfam" id="TIGR00730">
    <property type="entry name" value="Rossman fold protein, TIGR00730 family"/>
    <property type="match status" value="1"/>
</dbReference>
<proteinExistence type="inferred from homology"/>
<keyword evidence="2" id="KW-0378">Hydrolase</keyword>
<dbReference type="InterPro" id="IPR031100">
    <property type="entry name" value="LOG_fam"/>
</dbReference>
<reference evidence="3 4" key="1">
    <citation type="journal article" date="2019" name="Int. J. Syst. Evol. Microbiol.">
        <title>The Global Catalogue of Microorganisms (GCM) 10K type strain sequencing project: providing services to taxonomists for standard genome sequencing and annotation.</title>
        <authorList>
            <consortium name="The Broad Institute Genomics Platform"/>
            <consortium name="The Broad Institute Genome Sequencing Center for Infectious Disease"/>
            <person name="Wu L."/>
            <person name="Ma J."/>
        </authorList>
    </citation>
    <scope>NUCLEOTIDE SEQUENCE [LARGE SCALE GENOMIC DNA]</scope>
    <source>
        <strain evidence="3 4">JCM 9383</strain>
    </source>
</reference>
<keyword evidence="2" id="KW-0203">Cytokinin biosynthesis</keyword>
<comment type="caution">
    <text evidence="3">The sequence shown here is derived from an EMBL/GenBank/DDBJ whole genome shotgun (WGS) entry which is preliminary data.</text>
</comment>
<name>A0ABN3VK27_9PSEU</name>
<protein>
    <recommendedName>
        <fullName evidence="2">Cytokinin riboside 5'-monophosphate phosphoribohydrolase</fullName>
        <ecNumber evidence="2">3.2.2.n1</ecNumber>
    </recommendedName>
</protein>
<dbReference type="EC" id="3.2.2.n1" evidence="2"/>
<comment type="similarity">
    <text evidence="1 2">Belongs to the LOG family.</text>
</comment>
<dbReference type="InterPro" id="IPR005269">
    <property type="entry name" value="LOG"/>
</dbReference>
<sequence length="199" mass="21310">MAKLSVGVFCGASKGNSPDYLDIGHELGRMLGVRGHRLVYGAGGIGVMGAVARGVAAEGGRILGVIPEFLRSREMSDELPSQELVLTRDLLDRKRRMIDGADAFIALPGGYGTVDEVVEVLSMAALGLDVGPLVLIDVAGDWDPFLALVEGMAERGFVRRTDLCHVVDRASEAVDLVEALVEPMVPRARRGSEEPMRVR</sequence>
<dbReference type="PANTHER" id="PTHR31223">
    <property type="entry name" value="LOG FAMILY PROTEIN YJL055W"/>
    <property type="match status" value="1"/>
</dbReference>
<dbReference type="Gene3D" id="3.40.50.450">
    <property type="match status" value="1"/>
</dbReference>
<dbReference type="EMBL" id="BAAAUX010000020">
    <property type="protein sequence ID" value="GAA2808635.1"/>
    <property type="molecule type" value="Genomic_DNA"/>
</dbReference>
<evidence type="ECO:0000313" key="4">
    <source>
        <dbReference type="Proteomes" id="UP001500979"/>
    </source>
</evidence>